<feature type="compositionally biased region" description="Low complexity" evidence="3">
    <location>
        <begin position="222"/>
        <end position="255"/>
    </location>
</feature>
<dbReference type="PROSITE" id="PS50143">
    <property type="entry name" value="BIR_REPEAT_2"/>
    <property type="match status" value="2"/>
</dbReference>
<dbReference type="OrthoDB" id="2196114at2759"/>
<dbReference type="SMART" id="SM00238">
    <property type="entry name" value="BIR"/>
    <property type="match status" value="2"/>
</dbReference>
<proteinExistence type="predicted"/>
<name>A0A550C2E6_9AGAR</name>
<feature type="region of interest" description="Disordered" evidence="3">
    <location>
        <begin position="212"/>
        <end position="1007"/>
    </location>
</feature>
<keyword evidence="1" id="KW-0479">Metal-binding</keyword>
<dbReference type="AlphaFoldDB" id="A0A550C2E6"/>
<evidence type="ECO:0000256" key="1">
    <source>
        <dbReference type="ARBA" id="ARBA00022723"/>
    </source>
</evidence>
<dbReference type="STRING" id="97359.A0A550C2E6"/>
<evidence type="ECO:0000313" key="5">
    <source>
        <dbReference type="Proteomes" id="UP000320762"/>
    </source>
</evidence>
<feature type="compositionally biased region" description="Low complexity" evidence="3">
    <location>
        <begin position="649"/>
        <end position="661"/>
    </location>
</feature>
<feature type="compositionally biased region" description="Low complexity" evidence="3">
    <location>
        <begin position="974"/>
        <end position="984"/>
    </location>
</feature>
<dbReference type="EMBL" id="VDMD01000031">
    <property type="protein sequence ID" value="TRM58975.1"/>
    <property type="molecule type" value="Genomic_DNA"/>
</dbReference>
<feature type="compositionally biased region" description="Low complexity" evidence="3">
    <location>
        <begin position="540"/>
        <end position="550"/>
    </location>
</feature>
<feature type="compositionally biased region" description="Acidic residues" evidence="3">
    <location>
        <begin position="494"/>
        <end position="506"/>
    </location>
</feature>
<dbReference type="Proteomes" id="UP000320762">
    <property type="component" value="Unassembled WGS sequence"/>
</dbReference>
<organism evidence="4 5">
    <name type="scientific">Schizophyllum amplum</name>
    <dbReference type="NCBI Taxonomy" id="97359"/>
    <lineage>
        <taxon>Eukaryota</taxon>
        <taxon>Fungi</taxon>
        <taxon>Dikarya</taxon>
        <taxon>Basidiomycota</taxon>
        <taxon>Agaricomycotina</taxon>
        <taxon>Agaricomycetes</taxon>
        <taxon>Agaricomycetidae</taxon>
        <taxon>Agaricales</taxon>
        <taxon>Schizophyllaceae</taxon>
        <taxon>Schizophyllum</taxon>
    </lineage>
</organism>
<dbReference type="Pfam" id="PF00653">
    <property type="entry name" value="BIR"/>
    <property type="match status" value="2"/>
</dbReference>
<feature type="compositionally biased region" description="Basic and acidic residues" evidence="3">
    <location>
        <begin position="419"/>
        <end position="437"/>
    </location>
</feature>
<dbReference type="CDD" id="cd00022">
    <property type="entry name" value="BIR"/>
    <property type="match status" value="1"/>
</dbReference>
<feature type="compositionally biased region" description="Acidic residues" evidence="3">
    <location>
        <begin position="268"/>
        <end position="277"/>
    </location>
</feature>
<dbReference type="SUPFAM" id="SSF57924">
    <property type="entry name" value="Inhibitor of apoptosis (IAP) repeat"/>
    <property type="match status" value="2"/>
</dbReference>
<dbReference type="GO" id="GO:0046872">
    <property type="term" value="F:metal ion binding"/>
    <property type="evidence" value="ECO:0007669"/>
    <property type="project" value="UniProtKB-KW"/>
</dbReference>
<protein>
    <recommendedName>
        <fullName evidence="6">BIR-domain-containing protein</fullName>
    </recommendedName>
</protein>
<feature type="compositionally biased region" description="Acidic residues" evidence="3">
    <location>
        <begin position="615"/>
        <end position="630"/>
    </location>
</feature>
<accession>A0A550C2E6</accession>
<comment type="caution">
    <text evidence="4">The sequence shown here is derived from an EMBL/GenBank/DDBJ whole genome shotgun (WGS) entry which is preliminary data.</text>
</comment>
<keyword evidence="5" id="KW-1185">Reference proteome</keyword>
<keyword evidence="2" id="KW-0862">Zinc</keyword>
<dbReference type="InterPro" id="IPR001370">
    <property type="entry name" value="BIR_rpt"/>
</dbReference>
<feature type="compositionally biased region" description="Basic residues" evidence="3">
    <location>
        <begin position="392"/>
        <end position="402"/>
    </location>
</feature>
<reference evidence="4 5" key="1">
    <citation type="journal article" date="2019" name="New Phytol.">
        <title>Comparative genomics reveals unique wood-decay strategies and fruiting body development in the Schizophyllaceae.</title>
        <authorList>
            <person name="Almasi E."/>
            <person name="Sahu N."/>
            <person name="Krizsan K."/>
            <person name="Balint B."/>
            <person name="Kovacs G.M."/>
            <person name="Kiss B."/>
            <person name="Cseklye J."/>
            <person name="Drula E."/>
            <person name="Henrissat B."/>
            <person name="Nagy I."/>
            <person name="Chovatia M."/>
            <person name="Adam C."/>
            <person name="LaButti K."/>
            <person name="Lipzen A."/>
            <person name="Riley R."/>
            <person name="Grigoriev I.V."/>
            <person name="Nagy L.G."/>
        </authorList>
    </citation>
    <scope>NUCLEOTIDE SEQUENCE [LARGE SCALE GENOMIC DNA]</scope>
    <source>
        <strain evidence="4 5">NL-1724</strain>
    </source>
</reference>
<feature type="compositionally biased region" description="Basic residues" evidence="3">
    <location>
        <begin position="449"/>
        <end position="459"/>
    </location>
</feature>
<evidence type="ECO:0000256" key="2">
    <source>
        <dbReference type="ARBA" id="ARBA00022833"/>
    </source>
</evidence>
<gene>
    <name evidence="4" type="ORF">BD626DRAFT_573008</name>
</gene>
<evidence type="ECO:0008006" key="6">
    <source>
        <dbReference type="Google" id="ProtNLM"/>
    </source>
</evidence>
<dbReference type="Gene3D" id="1.10.1170.10">
    <property type="entry name" value="Inhibitor Of Apoptosis Protein (2mihbC-IAP-1), Chain A"/>
    <property type="match status" value="2"/>
</dbReference>
<feature type="compositionally biased region" description="Basic and acidic residues" evidence="3">
    <location>
        <begin position="730"/>
        <end position="955"/>
    </location>
</feature>
<feature type="compositionally biased region" description="Polar residues" evidence="3">
    <location>
        <begin position="366"/>
        <end position="390"/>
    </location>
</feature>
<dbReference type="PANTHER" id="PTHR46771:SF5">
    <property type="entry name" value="DETERIN"/>
    <property type="match status" value="1"/>
</dbReference>
<evidence type="ECO:0000313" key="4">
    <source>
        <dbReference type="EMBL" id="TRM58975.1"/>
    </source>
</evidence>
<dbReference type="InterPro" id="IPR051190">
    <property type="entry name" value="Baculoviral_IAP"/>
</dbReference>
<sequence>MECLALREASFAKGKRVKNPNKPSSTVLAKWPHKSKHIATPHTLAEAGFFYDPAYDERDNVSCFMCSKSLSQWEEDDDPFDIHWQKCGTDRRCPWAVVRCGLTQDMDRNGQYTYPDKTRIPTTPMMVQARLLTFSQGKGWPHSGKDHGASSQRMAEGGFIYNPQDPGDDGALCVYCGTALSGWDSDDDPLQEHYKRGLKLDSPCSFLQLKRSADASHKPPSRKASSSQLSKSQSRQPSRSSARPASRQTSRSTSQYVDLVESTKEYDGTDDEDDDSPAAETPKGKGKSKGRNGEADNPLRKSTRSRTKSVAPKPEDNAPTGRKASRTTRGKSVAPVENDEDDAPNLRRSTRSRPPSRLGTEESEQDTQPRGRTRGNSAAPSDTEDTASTNKSKGKGKSKAKGRVPSVAPSMRTIDEDESAKAKDEPLAKSTARHLEGSEDDEAPTRAKPPAKKGARATAKRAMSEEESDAPAKPTKPKSKGKSKAAAPPPPSTTDDELALEDEDDTMQVPEPSLNKSTRKKFKPPSDEPAPTKGQRAGKSKPAPKSLKSAVQRSEAEESAPAEDDYVRPPPFKPLSRQVSKSKKKPPVLRESPQESSEPVMDSAPESIPTPEADYGGEAENNEDDMDVDDVAPLPKGQKPRSTASLDVRSTSLDTRSTSLDARSTDLDAVNSKAAKKPARASKAAPRRPTTNGRGKTSRVVEISSDDDVMMDDARKEETLQRTASLQERALQRRVEEEARLRAEEEARLRAEEEARLRAEQEARQRAQEAEEDARREEAALREEEARRAEELARQEEEEETQRREEEARRGEQEARRAEQEARRREAEERRRREAQRREEERIEEERKEEERREDQRKEEERLKKEERRRAKEAKAKQEEAKRRAAEEKKQEAARRAQEEKKQQAARRAQEEKDRAEEAERRRAAEAEERRQADEDKMDMSFDDGPHDDHKRESSPPRQNGHGHDVFGDDVANPFSSAAPALSVSPPPTSAAQTGDSILPPLTSIPDEELDMTVEEWIRAQMDIAAEQIRHEGEAQIRAFVERSREVGEQIRGTLRV</sequence>
<evidence type="ECO:0000256" key="3">
    <source>
        <dbReference type="SAM" id="MobiDB-lite"/>
    </source>
</evidence>
<dbReference type="PANTHER" id="PTHR46771">
    <property type="entry name" value="DETERIN"/>
    <property type="match status" value="1"/>
</dbReference>